<dbReference type="GO" id="GO:0016887">
    <property type="term" value="F:ATP hydrolysis activity"/>
    <property type="evidence" value="ECO:0007669"/>
    <property type="project" value="InterPro"/>
</dbReference>
<organism evidence="6 7">
    <name type="scientific">Paeniglutamicibacter gangotriensis</name>
    <dbReference type="NCBI Taxonomy" id="254787"/>
    <lineage>
        <taxon>Bacteria</taxon>
        <taxon>Bacillati</taxon>
        <taxon>Actinomycetota</taxon>
        <taxon>Actinomycetes</taxon>
        <taxon>Micrococcales</taxon>
        <taxon>Micrococcaceae</taxon>
        <taxon>Paeniglutamicibacter</taxon>
    </lineage>
</organism>
<keyword evidence="4 6" id="KW-0067">ATP-binding</keyword>
<protein>
    <submittedName>
        <fullName evidence="6">ATP-binding cassette domain-containing protein</fullName>
    </submittedName>
</protein>
<comment type="caution">
    <text evidence="6">The sequence shown here is derived from an EMBL/GenBank/DDBJ whole genome shotgun (WGS) entry which is preliminary data.</text>
</comment>
<evidence type="ECO:0000256" key="1">
    <source>
        <dbReference type="ARBA" id="ARBA00005417"/>
    </source>
</evidence>
<dbReference type="Pfam" id="PF13732">
    <property type="entry name" value="DrrA1-3_C"/>
    <property type="match status" value="1"/>
</dbReference>
<dbReference type="EMBL" id="VOBL01000011">
    <property type="protein sequence ID" value="KAA0976233.1"/>
    <property type="molecule type" value="Genomic_DNA"/>
</dbReference>
<dbReference type="Proteomes" id="UP000323856">
    <property type="component" value="Unassembled WGS sequence"/>
</dbReference>
<dbReference type="InterPro" id="IPR003593">
    <property type="entry name" value="AAA+_ATPase"/>
</dbReference>
<dbReference type="InterPro" id="IPR003439">
    <property type="entry name" value="ABC_transporter-like_ATP-bd"/>
</dbReference>
<evidence type="ECO:0000313" key="6">
    <source>
        <dbReference type="EMBL" id="KAA0976233.1"/>
    </source>
</evidence>
<comment type="similarity">
    <text evidence="1">Belongs to the ABC transporter superfamily.</text>
</comment>
<evidence type="ECO:0000256" key="4">
    <source>
        <dbReference type="ARBA" id="ARBA00022840"/>
    </source>
</evidence>
<dbReference type="Pfam" id="PF00005">
    <property type="entry name" value="ABC_tran"/>
    <property type="match status" value="1"/>
</dbReference>
<evidence type="ECO:0000256" key="2">
    <source>
        <dbReference type="ARBA" id="ARBA00022448"/>
    </source>
</evidence>
<dbReference type="PROSITE" id="PS50893">
    <property type="entry name" value="ABC_TRANSPORTER_2"/>
    <property type="match status" value="1"/>
</dbReference>
<dbReference type="OrthoDB" id="9804819at2"/>
<dbReference type="SMART" id="SM00382">
    <property type="entry name" value="AAA"/>
    <property type="match status" value="1"/>
</dbReference>
<dbReference type="RefSeq" id="WP_149619822.1">
    <property type="nucleotide sequence ID" value="NZ_JBITUG010000007.1"/>
</dbReference>
<dbReference type="SUPFAM" id="SSF52540">
    <property type="entry name" value="P-loop containing nucleoside triphosphate hydrolases"/>
    <property type="match status" value="1"/>
</dbReference>
<dbReference type="AlphaFoldDB" id="A0A5B0EBI2"/>
<dbReference type="PROSITE" id="PS00211">
    <property type="entry name" value="ABC_TRANSPORTER_1"/>
    <property type="match status" value="1"/>
</dbReference>
<gene>
    <name evidence="6" type="ORF">FQ154_11605</name>
</gene>
<dbReference type="InterPro" id="IPR027417">
    <property type="entry name" value="P-loop_NTPase"/>
</dbReference>
<keyword evidence="3" id="KW-0547">Nucleotide-binding</keyword>
<dbReference type="InterPro" id="IPR025302">
    <property type="entry name" value="DrrA1/2-like_C"/>
</dbReference>
<dbReference type="Gene3D" id="3.40.50.300">
    <property type="entry name" value="P-loop containing nucleotide triphosphate hydrolases"/>
    <property type="match status" value="1"/>
</dbReference>
<dbReference type="PANTHER" id="PTHR43335">
    <property type="entry name" value="ABC TRANSPORTER, ATP-BINDING PROTEIN"/>
    <property type="match status" value="1"/>
</dbReference>
<evidence type="ECO:0000259" key="5">
    <source>
        <dbReference type="PROSITE" id="PS50893"/>
    </source>
</evidence>
<keyword evidence="2" id="KW-0813">Transport</keyword>
<evidence type="ECO:0000313" key="7">
    <source>
        <dbReference type="Proteomes" id="UP000323856"/>
    </source>
</evidence>
<evidence type="ECO:0000256" key="3">
    <source>
        <dbReference type="ARBA" id="ARBA00022741"/>
    </source>
</evidence>
<feature type="domain" description="ABC transporter" evidence="5">
    <location>
        <begin position="2"/>
        <end position="229"/>
    </location>
</feature>
<accession>A0A5B0EBI2</accession>
<dbReference type="GO" id="GO:0005524">
    <property type="term" value="F:ATP binding"/>
    <property type="evidence" value="ECO:0007669"/>
    <property type="project" value="UniProtKB-KW"/>
</dbReference>
<dbReference type="PANTHER" id="PTHR43335:SF4">
    <property type="entry name" value="ABC TRANSPORTER, ATP-BINDING PROTEIN"/>
    <property type="match status" value="1"/>
</dbReference>
<name>A0A5B0EBI2_9MICC</name>
<sequence length="293" mass="31748">MLEVQSLTRRFGDRTVLDEVSFAVPADGMTGFVGANGAGKTTTMRIIMGVLKSHSGTVYFNGTQLADTDRARFGYMPEERGLYPKQQVLDQLQYLGQLHGMSRADARTEALQLLDRFGIADRTKDKLESLSLGNQQRVQVAASLMHHPTALILDEPFSGLDPLAVDSMTSLLAERAATGVPILFSSHQLDLIDALCDNLVVLAGGKIVASGTATALRARASAKHVVVTPPDAGWLREQPGVRVLDVAGPRALVEFDDEGTAQRILRIAVDRGAVTEFAPQRPSLAEIYREVIR</sequence>
<proteinExistence type="inferred from homology"/>
<dbReference type="InterPro" id="IPR017871">
    <property type="entry name" value="ABC_transporter-like_CS"/>
</dbReference>
<reference evidence="6 7" key="1">
    <citation type="submission" date="2019-07" db="EMBL/GenBank/DDBJ databases">
        <title>Analysis of the biochemical properties, biological activity and biotechnological potential of siderophores and biosurfactants produced by Antarctic psychrotolerant bacteria.</title>
        <authorList>
            <person name="Styczynski M."/>
            <person name="Krucon T."/>
            <person name="Decewicz P."/>
            <person name="Dziewit L."/>
        </authorList>
    </citation>
    <scope>NUCLEOTIDE SEQUENCE [LARGE SCALE GENOMIC DNA]</scope>
    <source>
        <strain evidence="6 7">ANT_H27</strain>
    </source>
</reference>